<dbReference type="Proteomes" id="UP001597349">
    <property type="component" value="Unassembled WGS sequence"/>
</dbReference>
<evidence type="ECO:0000313" key="4">
    <source>
        <dbReference type="Proteomes" id="UP001597349"/>
    </source>
</evidence>
<accession>A0ABW4WGF4</accession>
<dbReference type="RefSeq" id="WP_379019619.1">
    <property type="nucleotide sequence ID" value="NZ_JBHUGY010000021.1"/>
</dbReference>
<gene>
    <name evidence="2" type="ORF">ACFSQT_14380</name>
    <name evidence="3" type="ORF">ACFSQT_18415</name>
</gene>
<feature type="domain" description="AbiJ-NTD3" evidence="1">
    <location>
        <begin position="90"/>
        <end position="252"/>
    </location>
</feature>
<dbReference type="EMBL" id="JBHUGY010000021">
    <property type="protein sequence ID" value="MFD2054234.1"/>
    <property type="molecule type" value="Genomic_DNA"/>
</dbReference>
<comment type="caution">
    <text evidence="3">The sequence shown here is derived from an EMBL/GenBank/DDBJ whole genome shotgun (WGS) entry which is preliminary data.</text>
</comment>
<sequence length="446" mass="49757">MSAEPNLGERLAEYLKTRSTHEQMPIVAAVAGITVPPQEDNISKRDRARIGLQGKTEYELGEIARKLGAHFGDFGLEEAGWAVLERDCPRITEITRRDVAKCFGDDLSGEQSVVELVKRLFPMGLVGTSFFSARPLADEIDQHMVRNFGDWSVEFLFEQIGALTCSRDRFARLIEAALHPLGRRGPGQVDLVTSINAVLRRDGYELKVDGEESGYPLYRLAPIARGVVGAPKNLIFASNGPKPEIGVSDAINNDIVILSNAASCLVYDRPIRRDGLLWSELVDWWRSQDPASDEPARALGERLHASLASDAERTLFSTYFKIYRPRLGDALPALIPQVYLHYDPAVVKLLRHRSGLRRQRMDFLLLLPGHQRVVIEVDGSQHFSAEGKPSLTLYADMVSADRDLRLAGYEIYRFGSNELAGANAPAEIEGFFDRLWALHKPMPHKS</sequence>
<evidence type="ECO:0000259" key="1">
    <source>
        <dbReference type="Pfam" id="PF18860"/>
    </source>
</evidence>
<keyword evidence="4" id="KW-1185">Reference proteome</keyword>
<dbReference type="EMBL" id="JBHUGY010000027">
    <property type="protein sequence ID" value="MFD2054960.1"/>
    <property type="molecule type" value="Genomic_DNA"/>
</dbReference>
<dbReference type="Pfam" id="PF18860">
    <property type="entry name" value="AbiJ_NTD3"/>
    <property type="match status" value="1"/>
</dbReference>
<reference evidence="3" key="3">
    <citation type="submission" date="2024-09" db="EMBL/GenBank/DDBJ databases">
        <authorList>
            <person name="Sun Q."/>
            <person name="Mori K."/>
        </authorList>
    </citation>
    <scope>NUCLEOTIDE SEQUENCE</scope>
    <source>
        <strain evidence="3">ICMP 19560</strain>
    </source>
</reference>
<protein>
    <recommendedName>
        <fullName evidence="1">AbiJ-NTD3 domain-containing protein</fullName>
    </recommendedName>
</protein>
<evidence type="ECO:0000313" key="3">
    <source>
        <dbReference type="EMBL" id="MFD2054960.1"/>
    </source>
</evidence>
<evidence type="ECO:0000313" key="2">
    <source>
        <dbReference type="EMBL" id="MFD2054234.1"/>
    </source>
</evidence>
<organism evidence="3 4">
    <name type="scientific">Mesorhizobium calcicola</name>
    <dbReference type="NCBI Taxonomy" id="1300310"/>
    <lineage>
        <taxon>Bacteria</taxon>
        <taxon>Pseudomonadati</taxon>
        <taxon>Pseudomonadota</taxon>
        <taxon>Alphaproteobacteria</taxon>
        <taxon>Hyphomicrobiales</taxon>
        <taxon>Phyllobacteriaceae</taxon>
        <taxon>Mesorhizobium</taxon>
    </lineage>
</organism>
<proteinExistence type="predicted"/>
<name>A0ABW4WGF4_9HYPH</name>
<dbReference type="InterPro" id="IPR041427">
    <property type="entry name" value="AbiJ-NTD3"/>
</dbReference>
<reference evidence="4" key="2">
    <citation type="journal article" date="2019" name="Int. J. Syst. Evol. Microbiol.">
        <title>The Global Catalogue of Microorganisms (GCM) 10K type strain sequencing project: providing services to taxonomists for standard genome sequencing and annotation.</title>
        <authorList>
            <consortium name="The Broad Institute Genomics Platform"/>
            <consortium name="The Broad Institute Genome Sequencing Center for Infectious Disease"/>
            <person name="Wu L."/>
            <person name="Ma J."/>
        </authorList>
    </citation>
    <scope>NUCLEOTIDE SEQUENCE [LARGE SCALE GENOMIC DNA]</scope>
    <source>
        <strain evidence="4">CGMCC 1.16226</strain>
    </source>
</reference>
<reference evidence="3" key="1">
    <citation type="journal article" date="2014" name="Int. J. Syst. Evol. Microbiol.">
        <title>Complete genome of a new Firmicutes species belonging to the dominant human colonic microbiota ('Ruminococcus bicirculans') reveals two chromosomes and a selective capacity to utilize plant glucans.</title>
        <authorList>
            <consortium name="NISC Comparative Sequencing Program"/>
            <person name="Wegmann U."/>
            <person name="Louis P."/>
            <person name="Goesmann A."/>
            <person name="Henrissat B."/>
            <person name="Duncan S.H."/>
            <person name="Flint H.J."/>
        </authorList>
    </citation>
    <scope>NUCLEOTIDE SEQUENCE</scope>
    <source>
        <strain evidence="3">ICMP 19560</strain>
    </source>
</reference>